<dbReference type="GO" id="GO:0016567">
    <property type="term" value="P:protein ubiquitination"/>
    <property type="evidence" value="ECO:0007669"/>
    <property type="project" value="InterPro"/>
</dbReference>
<dbReference type="Proteomes" id="UP000504606">
    <property type="component" value="Unplaced"/>
</dbReference>
<feature type="domain" description="Peptidase S1" evidence="11">
    <location>
        <begin position="532"/>
        <end position="783"/>
    </location>
</feature>
<evidence type="ECO:0000256" key="4">
    <source>
        <dbReference type="ARBA" id="ARBA00022989"/>
    </source>
</evidence>
<dbReference type="PRINTS" id="PR00261">
    <property type="entry name" value="LDLRECEPTOR"/>
</dbReference>
<dbReference type="Pfam" id="PF00057">
    <property type="entry name" value="Ldl_recept_a"/>
    <property type="match status" value="6"/>
</dbReference>
<keyword evidence="8" id="KW-0325">Glycoprotein</keyword>
<feature type="disulfide bond" evidence="9">
    <location>
        <begin position="43"/>
        <end position="58"/>
    </location>
</feature>
<keyword evidence="5" id="KW-0472">Membrane</keyword>
<dbReference type="Gene3D" id="2.30.30.40">
    <property type="entry name" value="SH3 Domains"/>
    <property type="match status" value="1"/>
</dbReference>
<dbReference type="GO" id="GO:0043235">
    <property type="term" value="C:receptor complex"/>
    <property type="evidence" value="ECO:0007669"/>
    <property type="project" value="TreeGrafter"/>
</dbReference>
<dbReference type="InterPro" id="IPR036055">
    <property type="entry name" value="LDL_receptor-like_sf"/>
</dbReference>
<evidence type="ECO:0000256" key="9">
    <source>
        <dbReference type="PROSITE-ProRule" id="PRU00124"/>
    </source>
</evidence>
<keyword evidence="13" id="KW-1185">Reference proteome</keyword>
<evidence type="ECO:0000256" key="1">
    <source>
        <dbReference type="ARBA" id="ARBA00004167"/>
    </source>
</evidence>
<dbReference type="OrthoDB" id="2019384at2759"/>
<dbReference type="Gene3D" id="4.10.400.10">
    <property type="entry name" value="Low-density Lipoprotein Receptor"/>
    <property type="match status" value="6"/>
</dbReference>
<dbReference type="SUPFAM" id="SSF57424">
    <property type="entry name" value="LDL receptor-like module"/>
    <property type="match status" value="6"/>
</dbReference>
<feature type="chain" id="PRO_5026744391" evidence="10">
    <location>
        <begin position="23"/>
        <end position="827"/>
    </location>
</feature>
<dbReference type="RefSeq" id="XP_026291929.1">
    <property type="nucleotide sequence ID" value="XM_026436144.2"/>
</dbReference>
<dbReference type="GeneID" id="113216399"/>
<dbReference type="GO" id="GO:0005886">
    <property type="term" value="C:plasma membrane"/>
    <property type="evidence" value="ECO:0007669"/>
    <property type="project" value="TreeGrafter"/>
</dbReference>
<dbReference type="PROSITE" id="PS50068">
    <property type="entry name" value="LDLRA_2"/>
    <property type="match status" value="6"/>
</dbReference>
<feature type="disulfide bond" evidence="9">
    <location>
        <begin position="396"/>
        <end position="414"/>
    </location>
</feature>
<dbReference type="GO" id="GO:0046872">
    <property type="term" value="F:metal ion binding"/>
    <property type="evidence" value="ECO:0007669"/>
    <property type="project" value="InterPro"/>
</dbReference>
<keyword evidence="6 9" id="KW-1015">Disulfide bond</keyword>
<evidence type="ECO:0000256" key="10">
    <source>
        <dbReference type="SAM" id="SignalP"/>
    </source>
</evidence>
<evidence type="ECO:0000256" key="3">
    <source>
        <dbReference type="ARBA" id="ARBA00022737"/>
    </source>
</evidence>
<evidence type="ECO:0000256" key="8">
    <source>
        <dbReference type="ARBA" id="ARBA00023180"/>
    </source>
</evidence>
<dbReference type="InterPro" id="IPR001254">
    <property type="entry name" value="Trypsin_dom"/>
</dbReference>
<reference evidence="14" key="1">
    <citation type="submission" date="2025-08" db="UniProtKB">
        <authorList>
            <consortium name="RefSeq"/>
        </authorList>
    </citation>
    <scope>IDENTIFICATION</scope>
    <source>
        <tissue evidence="14">Whole organism</tissue>
    </source>
</reference>
<dbReference type="PROSITE" id="PS00134">
    <property type="entry name" value="TRYPSIN_HIS"/>
    <property type="match status" value="1"/>
</dbReference>
<dbReference type="PROSITE" id="PS51416">
    <property type="entry name" value="MIB_HERC2"/>
    <property type="match status" value="1"/>
</dbReference>
<keyword evidence="10" id="KW-0732">Signal</keyword>
<dbReference type="InterPro" id="IPR051221">
    <property type="entry name" value="LDLR-related"/>
</dbReference>
<dbReference type="InterPro" id="IPR009003">
    <property type="entry name" value="Peptidase_S1_PA"/>
</dbReference>
<dbReference type="SMART" id="SM00020">
    <property type="entry name" value="Tryp_SPc"/>
    <property type="match status" value="1"/>
</dbReference>
<dbReference type="InterPro" id="IPR023415">
    <property type="entry name" value="LDLR_class-A_CS"/>
</dbReference>
<dbReference type="InterPro" id="IPR002172">
    <property type="entry name" value="LDrepeatLR_classA_rpt"/>
</dbReference>
<feature type="disulfide bond" evidence="9">
    <location>
        <begin position="80"/>
        <end position="95"/>
    </location>
</feature>
<feature type="disulfide bond" evidence="9">
    <location>
        <begin position="389"/>
        <end position="401"/>
    </location>
</feature>
<dbReference type="PROSITE" id="PS01209">
    <property type="entry name" value="LDLRA_1"/>
    <property type="match status" value="3"/>
</dbReference>
<feature type="disulfide bond" evidence="9">
    <location>
        <begin position="316"/>
        <end position="331"/>
    </location>
</feature>
<organism evidence="13 14">
    <name type="scientific">Frankliniella occidentalis</name>
    <name type="common">Western flower thrips</name>
    <name type="synonym">Euthrips occidentalis</name>
    <dbReference type="NCBI Taxonomy" id="133901"/>
    <lineage>
        <taxon>Eukaryota</taxon>
        <taxon>Metazoa</taxon>
        <taxon>Ecdysozoa</taxon>
        <taxon>Arthropoda</taxon>
        <taxon>Hexapoda</taxon>
        <taxon>Insecta</taxon>
        <taxon>Pterygota</taxon>
        <taxon>Neoptera</taxon>
        <taxon>Paraneoptera</taxon>
        <taxon>Thysanoptera</taxon>
        <taxon>Terebrantia</taxon>
        <taxon>Thripoidea</taxon>
        <taxon>Thripidae</taxon>
        <taxon>Frankliniella</taxon>
    </lineage>
</organism>
<dbReference type="PANTHER" id="PTHR22722">
    <property type="entry name" value="LOW-DENSITY LIPOPROTEIN RECEPTOR-RELATED PROTEIN 2-RELATED"/>
    <property type="match status" value="1"/>
</dbReference>
<name>A0A6J1TEK7_FRAOC</name>
<accession>A0A6J1TEK7</accession>
<dbReference type="CDD" id="cd00112">
    <property type="entry name" value="LDLa"/>
    <property type="match status" value="6"/>
</dbReference>
<feature type="disulfide bond" evidence="9">
    <location>
        <begin position="357"/>
        <end position="372"/>
    </location>
</feature>
<feature type="signal peptide" evidence="10">
    <location>
        <begin position="1"/>
        <end position="22"/>
    </location>
</feature>
<keyword evidence="3" id="KW-0677">Repeat</keyword>
<feature type="disulfide bond" evidence="9">
    <location>
        <begin position="408"/>
        <end position="423"/>
    </location>
</feature>
<gene>
    <name evidence="14" type="primary">LOC113216399</name>
</gene>
<dbReference type="Gene3D" id="2.40.10.10">
    <property type="entry name" value="Trypsin-like serine proteases"/>
    <property type="match status" value="1"/>
</dbReference>
<dbReference type="GO" id="GO:0004252">
    <property type="term" value="F:serine-type endopeptidase activity"/>
    <property type="evidence" value="ECO:0007669"/>
    <property type="project" value="InterPro"/>
</dbReference>
<dbReference type="SUPFAM" id="SSF50494">
    <property type="entry name" value="Trypsin-like serine proteases"/>
    <property type="match status" value="1"/>
</dbReference>
<evidence type="ECO:0000256" key="6">
    <source>
        <dbReference type="ARBA" id="ARBA00023157"/>
    </source>
</evidence>
<dbReference type="SMART" id="SM00192">
    <property type="entry name" value="LDLa"/>
    <property type="match status" value="6"/>
</dbReference>
<feature type="domain" description="MIB/HERC2" evidence="12">
    <location>
        <begin position="183"/>
        <end position="255"/>
    </location>
</feature>
<sequence length="827" mass="91093">MVYLRQCTLVLLLAVLTRVATGSPCEAGRFKCGERCIANEFVCDGQADCDDSSDEEGCQTCSRRALRCNGGLCLHRGARCNGRPDCIGGTDEVDCPEKSALQRYTCYGNRTLDLEYHCDGYNTCDDGDEYHCNSCQGGAFHCGQDCPLSFKCVKPSTVCDGVSEYPFTHEEDGCAPDGPGSMSLLEMAARLQVNSVVRRGRDWQWGDSDGSGLGVVLSPIDLDGWVSVNWTSSGKVHRVRMGNDTKYDLSIVVAEKKDCPADRFACDEGRCIHRDFVCDGLPTCADKTDEMECRWCSPRAFQCAPGGQCLHQKLLCDGINDCPYGRDEENCEERIVPRQKRFLCNAGPSIVPEKLVCDGQMDCIDGEDEAHCERHWWRQHESSGAFAGCQGGALYCKEKRCLNPGLVCDGVYDCADGEDEQDCASAGALKLRGPEAAARMKIGSLVVHSNDSWSSPYSKDMAPGPKGIVRSQVNKLGEVLVFWPTLNKTTKEYMAHTDWDSQIYKFYYDLHVLTKESKEQSCGIAARADGPLVFSETLAPLGTFPWHAGIYLKKGLTYTGICGGSLITSTVVLSAAHCVAKRYNEKEVSPDQLAVALGKFRSGWDDEKKGVHKSDIREISIHHTYKGQPGNYANDIVLLRMEDEILNFGRAISPVCIEDDVGLKVNEPMQIVGWGYGDTLRPELASISLSYVPYESCVTHVRETSSRHLPWITRDKICSIRQKELTFSSREGLARGDSGGGAVVLRGSSWFLVGIVSTSFDNHTVHTFTDVEQFIPWIRQFTARPEELTAATPHSALTELESTMSPIMENIDATTAETSATRAHLQN</sequence>
<dbReference type="InterPro" id="IPR018114">
    <property type="entry name" value="TRYPSIN_HIS"/>
</dbReference>
<keyword evidence="2" id="KW-0812">Transmembrane</keyword>
<evidence type="ECO:0000256" key="7">
    <source>
        <dbReference type="ARBA" id="ARBA00023170"/>
    </source>
</evidence>
<dbReference type="PROSITE" id="PS50240">
    <property type="entry name" value="TRYPSIN_DOM"/>
    <property type="match status" value="1"/>
</dbReference>
<dbReference type="GO" id="GO:0004842">
    <property type="term" value="F:ubiquitin-protein transferase activity"/>
    <property type="evidence" value="ECO:0007669"/>
    <property type="project" value="InterPro"/>
</dbReference>
<comment type="caution">
    <text evidence="9">Lacks conserved residue(s) required for the propagation of feature annotation.</text>
</comment>
<dbReference type="InterPro" id="IPR037252">
    <property type="entry name" value="Mib_Herc2_sf"/>
</dbReference>
<feature type="disulfide bond" evidence="9">
    <location>
        <begin position="61"/>
        <end position="73"/>
    </location>
</feature>
<feature type="disulfide bond" evidence="9">
    <location>
        <begin position="278"/>
        <end position="293"/>
    </location>
</feature>
<proteinExistence type="predicted"/>
<keyword evidence="7" id="KW-0675">Receptor</keyword>
<evidence type="ECO:0000313" key="14">
    <source>
        <dbReference type="RefSeq" id="XP_026291929.1"/>
    </source>
</evidence>
<evidence type="ECO:0000259" key="11">
    <source>
        <dbReference type="PROSITE" id="PS50240"/>
    </source>
</evidence>
<dbReference type="InterPro" id="IPR043504">
    <property type="entry name" value="Peptidase_S1_PA_chymotrypsin"/>
</dbReference>
<dbReference type="SUPFAM" id="SSF159034">
    <property type="entry name" value="Mib/herc2 domain-like"/>
    <property type="match status" value="1"/>
</dbReference>
<dbReference type="KEGG" id="foc:113216399"/>
<dbReference type="GO" id="GO:0006508">
    <property type="term" value="P:proteolysis"/>
    <property type="evidence" value="ECO:0007669"/>
    <property type="project" value="InterPro"/>
</dbReference>
<dbReference type="Pfam" id="PF00089">
    <property type="entry name" value="Trypsin"/>
    <property type="match status" value="1"/>
</dbReference>
<keyword evidence="4" id="KW-1133">Transmembrane helix</keyword>
<dbReference type="AlphaFoldDB" id="A0A6J1TEK7"/>
<evidence type="ECO:0000313" key="13">
    <source>
        <dbReference type="Proteomes" id="UP000504606"/>
    </source>
</evidence>
<dbReference type="InterPro" id="IPR010606">
    <property type="entry name" value="Mib_Herc2"/>
</dbReference>
<comment type="subcellular location">
    <subcellularLocation>
        <location evidence="1">Membrane</location>
        <topology evidence="1">Single-pass membrane protein</topology>
    </subcellularLocation>
</comment>
<evidence type="ECO:0000256" key="2">
    <source>
        <dbReference type="ARBA" id="ARBA00022692"/>
    </source>
</evidence>
<feature type="disulfide bond" evidence="9">
    <location>
        <begin position="259"/>
        <end position="271"/>
    </location>
</feature>
<protein>
    <submittedName>
        <fullName evidence="14">Atrial natriuretic peptide-converting enzyme-like isoform X1</fullName>
    </submittedName>
</protein>
<dbReference type="PANTHER" id="PTHR22722:SF5">
    <property type="entry name" value="LOW-DENSITY LIPOPROTEIN RECEPTOR-RELATED PROTEIN 1B"/>
    <property type="match status" value="1"/>
</dbReference>
<evidence type="ECO:0000256" key="5">
    <source>
        <dbReference type="ARBA" id="ARBA00023136"/>
    </source>
</evidence>
<evidence type="ECO:0000259" key="12">
    <source>
        <dbReference type="PROSITE" id="PS51416"/>
    </source>
</evidence>
<feature type="disulfide bond" evidence="9">
    <location>
        <begin position="266"/>
        <end position="284"/>
    </location>
</feature>
<feature type="disulfide bond" evidence="9">
    <location>
        <begin position="68"/>
        <end position="86"/>
    </location>
</feature>